<feature type="compositionally biased region" description="Polar residues" evidence="5">
    <location>
        <begin position="15"/>
        <end position="26"/>
    </location>
</feature>
<dbReference type="AlphaFoldDB" id="A0A078AM36"/>
<dbReference type="GO" id="GO:0003689">
    <property type="term" value="F:DNA clamp loader activity"/>
    <property type="evidence" value="ECO:0007669"/>
    <property type="project" value="TreeGrafter"/>
</dbReference>
<dbReference type="GO" id="GO:0005524">
    <property type="term" value="F:ATP binding"/>
    <property type="evidence" value="ECO:0007669"/>
    <property type="project" value="UniProtKB-KW"/>
</dbReference>
<dbReference type="Pfam" id="PF00004">
    <property type="entry name" value="AAA"/>
    <property type="match status" value="1"/>
</dbReference>
<dbReference type="Gene3D" id="1.10.8.60">
    <property type="match status" value="1"/>
</dbReference>
<keyword evidence="4" id="KW-0067">ATP-binding</keyword>
<evidence type="ECO:0000256" key="5">
    <source>
        <dbReference type="SAM" id="MobiDB-lite"/>
    </source>
</evidence>
<organism evidence="7 8">
    <name type="scientific">Stylonychia lemnae</name>
    <name type="common">Ciliate</name>
    <dbReference type="NCBI Taxonomy" id="5949"/>
    <lineage>
        <taxon>Eukaryota</taxon>
        <taxon>Sar</taxon>
        <taxon>Alveolata</taxon>
        <taxon>Ciliophora</taxon>
        <taxon>Intramacronucleata</taxon>
        <taxon>Spirotrichea</taxon>
        <taxon>Stichotrichia</taxon>
        <taxon>Sporadotrichida</taxon>
        <taxon>Oxytrichidae</taxon>
        <taxon>Stylonychinae</taxon>
        <taxon>Stylonychia</taxon>
    </lineage>
</organism>
<comment type="similarity">
    <text evidence="1">Belongs to the activator 1 small subunits family.</text>
</comment>
<dbReference type="InterPro" id="IPR027417">
    <property type="entry name" value="P-loop_NTPase"/>
</dbReference>
<feature type="region of interest" description="Disordered" evidence="5">
    <location>
        <begin position="1"/>
        <end position="48"/>
    </location>
</feature>
<dbReference type="PANTHER" id="PTHR11669">
    <property type="entry name" value="REPLICATION FACTOR C / DNA POLYMERASE III GAMMA-TAU SUBUNIT"/>
    <property type="match status" value="1"/>
</dbReference>
<dbReference type="InterPro" id="IPR003959">
    <property type="entry name" value="ATPase_AAA_core"/>
</dbReference>
<dbReference type="Gene3D" id="1.20.272.10">
    <property type="match status" value="1"/>
</dbReference>
<gene>
    <name evidence="7" type="primary">Contig7520.g8029</name>
    <name evidence="7" type="ORF">STYLEM_12481</name>
</gene>
<dbReference type="Pfam" id="PF21960">
    <property type="entry name" value="RCF1-5-like_lid"/>
    <property type="match status" value="1"/>
</dbReference>
<dbReference type="InterPro" id="IPR008921">
    <property type="entry name" value="DNA_pol3_clamp-load_cplx_C"/>
</dbReference>
<dbReference type="CDD" id="cd00009">
    <property type="entry name" value="AAA"/>
    <property type="match status" value="1"/>
</dbReference>
<dbReference type="OrthoDB" id="4199794at2759"/>
<accession>A0A078AM36</accession>
<evidence type="ECO:0000256" key="2">
    <source>
        <dbReference type="ARBA" id="ARBA00022705"/>
    </source>
</evidence>
<dbReference type="FunCoup" id="A0A078AM36">
    <property type="interactions" value="397"/>
</dbReference>
<dbReference type="GO" id="GO:0003677">
    <property type="term" value="F:DNA binding"/>
    <property type="evidence" value="ECO:0007669"/>
    <property type="project" value="InterPro"/>
</dbReference>
<protein>
    <submittedName>
        <fullName evidence="7">Replication factor c subunit</fullName>
    </submittedName>
</protein>
<dbReference type="CDD" id="cd18140">
    <property type="entry name" value="HLD_clamp_RFC"/>
    <property type="match status" value="1"/>
</dbReference>
<dbReference type="InterPro" id="IPR047854">
    <property type="entry name" value="RFC_lid"/>
</dbReference>
<dbReference type="GO" id="GO:0016887">
    <property type="term" value="F:ATP hydrolysis activity"/>
    <property type="evidence" value="ECO:0007669"/>
    <property type="project" value="InterPro"/>
</dbReference>
<dbReference type="GO" id="GO:0006281">
    <property type="term" value="P:DNA repair"/>
    <property type="evidence" value="ECO:0007669"/>
    <property type="project" value="TreeGrafter"/>
</dbReference>
<dbReference type="GO" id="GO:0005634">
    <property type="term" value="C:nucleus"/>
    <property type="evidence" value="ECO:0007669"/>
    <property type="project" value="TreeGrafter"/>
</dbReference>
<dbReference type="InParanoid" id="A0A078AM36"/>
<keyword evidence="3" id="KW-0547">Nucleotide-binding</keyword>
<evidence type="ECO:0000313" key="7">
    <source>
        <dbReference type="EMBL" id="CDW83435.1"/>
    </source>
</evidence>
<dbReference type="Gene3D" id="3.40.50.300">
    <property type="entry name" value="P-loop containing nucleotide triphosphate hydrolases"/>
    <property type="match status" value="1"/>
</dbReference>
<keyword evidence="2" id="KW-0235">DNA replication</keyword>
<dbReference type="PANTHER" id="PTHR11669:SF20">
    <property type="entry name" value="REPLICATION FACTOR C SUBUNIT 4"/>
    <property type="match status" value="1"/>
</dbReference>
<dbReference type="InterPro" id="IPR050238">
    <property type="entry name" value="DNA_Rep/Repair_Clamp_Loader"/>
</dbReference>
<evidence type="ECO:0000259" key="6">
    <source>
        <dbReference type="SMART" id="SM00382"/>
    </source>
</evidence>
<name>A0A078AM36_STYLE</name>
<dbReference type="GO" id="GO:0005663">
    <property type="term" value="C:DNA replication factor C complex"/>
    <property type="evidence" value="ECO:0007669"/>
    <property type="project" value="TreeGrafter"/>
</dbReference>
<keyword evidence="8" id="KW-1185">Reference proteome</keyword>
<reference evidence="7 8" key="1">
    <citation type="submission" date="2014-06" db="EMBL/GenBank/DDBJ databases">
        <authorList>
            <person name="Swart Estienne"/>
        </authorList>
    </citation>
    <scope>NUCLEOTIDE SEQUENCE [LARGE SCALE GENOMIC DNA]</scope>
    <source>
        <strain evidence="7 8">130c</strain>
    </source>
</reference>
<feature type="domain" description="AAA+ ATPase" evidence="6">
    <location>
        <begin position="79"/>
        <end position="212"/>
    </location>
</feature>
<dbReference type="InterPro" id="IPR003593">
    <property type="entry name" value="AAA+_ATPase"/>
</dbReference>
<sequence length="373" mass="41459">MDKFFKRGGAEASKQKTPGAQSASTNQDKEMKDLTQTNATPQKPKFTPWVEKYRPSKVEEVSHQVEVVSALRNSILTGQVPHLMFYGPPGTGKTSTILALSKELFGPDFFKQRVIELNASDERGIAVVREKVKKFAQKKIAKHPDSSFPCPPIQIVILDEADSMTIDAQAALRRIIEQYSSNTRFCIICNYISKIIDPLASRCVKFRFSPIGKEAQIERLRMICDREGVNVASDDVLASLVDISAGDLRRSINTLQTASTFKLQSLQVKDIANISGIVPEETIKKVEKVLTTTEGFGDVQSLTQELVLDGFDVQQLMYQILETFIANEKIPDLVKAKISEVIAEADTKVLQGGDEELNLLYTLSTMSKIIRGQ</sequence>
<dbReference type="SUPFAM" id="SSF48019">
    <property type="entry name" value="post-AAA+ oligomerization domain-like"/>
    <property type="match status" value="1"/>
</dbReference>
<evidence type="ECO:0000313" key="8">
    <source>
        <dbReference type="Proteomes" id="UP000039865"/>
    </source>
</evidence>
<evidence type="ECO:0000256" key="1">
    <source>
        <dbReference type="ARBA" id="ARBA00005378"/>
    </source>
</evidence>
<dbReference type="SMART" id="SM00382">
    <property type="entry name" value="AAA"/>
    <property type="match status" value="1"/>
</dbReference>
<dbReference type="Pfam" id="PF08542">
    <property type="entry name" value="Rep_fac_C"/>
    <property type="match status" value="1"/>
</dbReference>
<dbReference type="GO" id="GO:0006261">
    <property type="term" value="P:DNA-templated DNA replication"/>
    <property type="evidence" value="ECO:0007669"/>
    <property type="project" value="TreeGrafter"/>
</dbReference>
<evidence type="ECO:0000256" key="3">
    <source>
        <dbReference type="ARBA" id="ARBA00022741"/>
    </source>
</evidence>
<proteinExistence type="inferred from homology"/>
<dbReference type="Proteomes" id="UP000039865">
    <property type="component" value="Unassembled WGS sequence"/>
</dbReference>
<dbReference type="SUPFAM" id="SSF52540">
    <property type="entry name" value="P-loop containing nucleoside triphosphate hydrolases"/>
    <property type="match status" value="1"/>
</dbReference>
<dbReference type="EMBL" id="CCKQ01011849">
    <property type="protein sequence ID" value="CDW83435.1"/>
    <property type="molecule type" value="Genomic_DNA"/>
</dbReference>
<dbReference type="InterPro" id="IPR013748">
    <property type="entry name" value="Rep_factorC_C"/>
</dbReference>
<evidence type="ECO:0000256" key="4">
    <source>
        <dbReference type="ARBA" id="ARBA00022840"/>
    </source>
</evidence>
<dbReference type="FunFam" id="3.40.50.300:FF:000129">
    <property type="entry name" value="Replication factor C subunit 5"/>
    <property type="match status" value="1"/>
</dbReference>
<dbReference type="NCBIfam" id="NF001679">
    <property type="entry name" value="PRK00440.1"/>
    <property type="match status" value="1"/>
</dbReference>